<dbReference type="PROSITE" id="PS51883">
    <property type="entry name" value="OBG"/>
    <property type="match status" value="1"/>
</dbReference>
<dbReference type="InterPro" id="IPR036726">
    <property type="entry name" value="GTP1_OBG_dom_sf"/>
</dbReference>
<evidence type="ECO:0000313" key="2">
    <source>
        <dbReference type="WBParaSite" id="MCU_014845-RA"/>
    </source>
</evidence>
<dbReference type="PANTHER" id="PTHR11702">
    <property type="entry name" value="DEVELOPMENTALLY REGULATED GTP-BINDING PROTEIN-RELATED"/>
    <property type="match status" value="1"/>
</dbReference>
<dbReference type="InterPro" id="IPR027417">
    <property type="entry name" value="P-loop_NTPase"/>
</dbReference>
<dbReference type="GO" id="GO:0003924">
    <property type="term" value="F:GTPase activity"/>
    <property type="evidence" value="ECO:0007669"/>
    <property type="project" value="InterPro"/>
</dbReference>
<sequence length="102" mass="10420">MNDDSASISAHRADSSTLLATLTTPSETLIAARGGAGGRGNAFFASANQRAPGGAPVLRESALRLAERGAEGEVRRLLLRLPQIADVGLLGAPNAGKSTLLR</sequence>
<dbReference type="InterPro" id="IPR045086">
    <property type="entry name" value="OBG_GTPase"/>
</dbReference>
<dbReference type="InterPro" id="IPR006169">
    <property type="entry name" value="GTP1_OBG_dom"/>
</dbReference>
<organism evidence="2">
    <name type="scientific">Mesocestoides corti</name>
    <name type="common">Flatworm</name>
    <dbReference type="NCBI Taxonomy" id="53468"/>
    <lineage>
        <taxon>Eukaryota</taxon>
        <taxon>Metazoa</taxon>
        <taxon>Spiralia</taxon>
        <taxon>Lophotrochozoa</taxon>
        <taxon>Platyhelminthes</taxon>
        <taxon>Cestoda</taxon>
        <taxon>Eucestoda</taxon>
        <taxon>Cyclophyllidea</taxon>
        <taxon>Mesocestoididae</taxon>
        <taxon>Mesocestoides</taxon>
    </lineage>
</organism>
<accession>A0A5K3G2X9</accession>
<dbReference type="AlphaFoldDB" id="A0A5K3G2X9"/>
<dbReference type="PANTHER" id="PTHR11702:SF31">
    <property type="entry name" value="MITOCHONDRIAL RIBOSOME-ASSOCIATED GTPASE 2"/>
    <property type="match status" value="1"/>
</dbReference>
<dbReference type="SUPFAM" id="SSF52540">
    <property type="entry name" value="P-loop containing nucleoside triphosphate hydrolases"/>
    <property type="match status" value="1"/>
</dbReference>
<dbReference type="GO" id="GO:0005739">
    <property type="term" value="C:mitochondrion"/>
    <property type="evidence" value="ECO:0007669"/>
    <property type="project" value="TreeGrafter"/>
</dbReference>
<evidence type="ECO:0000259" key="1">
    <source>
        <dbReference type="PROSITE" id="PS51883"/>
    </source>
</evidence>
<reference evidence="2" key="1">
    <citation type="submission" date="2019-11" db="UniProtKB">
        <authorList>
            <consortium name="WormBaseParasite"/>
        </authorList>
    </citation>
    <scope>IDENTIFICATION</scope>
</reference>
<dbReference type="Pfam" id="PF01018">
    <property type="entry name" value="GTP1_OBG"/>
    <property type="match status" value="1"/>
</dbReference>
<proteinExistence type="predicted"/>
<protein>
    <submittedName>
        <fullName evidence="2">GTP1_OBG domain-containing protein</fullName>
    </submittedName>
</protein>
<dbReference type="WBParaSite" id="MCU_014845-RA">
    <property type="protein sequence ID" value="MCU_014845-RA"/>
    <property type="gene ID" value="MCU_014845"/>
</dbReference>
<feature type="domain" description="Obg" evidence="1">
    <location>
        <begin position="1"/>
        <end position="84"/>
    </location>
</feature>
<dbReference type="GO" id="GO:0042254">
    <property type="term" value="P:ribosome biogenesis"/>
    <property type="evidence" value="ECO:0007669"/>
    <property type="project" value="UniProtKB-UniRule"/>
</dbReference>
<dbReference type="GO" id="GO:0005525">
    <property type="term" value="F:GTP binding"/>
    <property type="evidence" value="ECO:0007669"/>
    <property type="project" value="InterPro"/>
</dbReference>
<name>A0A5K3G2X9_MESCO</name>
<dbReference type="Gene3D" id="2.70.210.12">
    <property type="entry name" value="GTP1/OBG domain"/>
    <property type="match status" value="1"/>
</dbReference>